<dbReference type="SUPFAM" id="SSF111331">
    <property type="entry name" value="NAD kinase/diacylglycerol kinase-like"/>
    <property type="match status" value="1"/>
</dbReference>
<feature type="transmembrane region" description="Helical" evidence="1">
    <location>
        <begin position="43"/>
        <end position="66"/>
    </location>
</feature>
<dbReference type="Proteomes" id="UP000042997">
    <property type="component" value="Unassembled WGS sequence"/>
</dbReference>
<dbReference type="RefSeq" id="WP_040271444.1">
    <property type="nucleotide sequence ID" value="NZ_JAINZV010000003.1"/>
</dbReference>
<feature type="transmembrane region" description="Helical" evidence="1">
    <location>
        <begin position="18"/>
        <end position="37"/>
    </location>
</feature>
<keyword evidence="3" id="KW-0808">Transferase</keyword>
<reference evidence="3 4" key="1">
    <citation type="journal article" date="2014" name="Genome Announc.">
        <title>Draft Genome Sequence of Propane- and Butane-Oxidizing Actinobacterium Rhodococcus ruber IEGM 231.</title>
        <authorList>
            <person name="Ivshina I.B."/>
            <person name="Kuyukina M.S."/>
            <person name="Krivoruchko A.V."/>
            <person name="Barbe V."/>
            <person name="Fischer C."/>
        </authorList>
    </citation>
    <scope>NUCLEOTIDE SEQUENCE [LARGE SCALE GENOMIC DNA]</scope>
</reference>
<evidence type="ECO:0000256" key="1">
    <source>
        <dbReference type="SAM" id="Phobius"/>
    </source>
</evidence>
<organism evidence="3 4">
    <name type="scientific">Rhodococcus ruber</name>
    <dbReference type="NCBI Taxonomy" id="1830"/>
    <lineage>
        <taxon>Bacteria</taxon>
        <taxon>Bacillati</taxon>
        <taxon>Actinomycetota</taxon>
        <taxon>Actinomycetes</taxon>
        <taxon>Mycobacteriales</taxon>
        <taxon>Nocardiaceae</taxon>
        <taxon>Rhodococcus</taxon>
    </lineage>
</organism>
<gene>
    <name evidence="3" type="ORF">RHRU231_40060</name>
</gene>
<evidence type="ECO:0000259" key="2">
    <source>
        <dbReference type="PROSITE" id="PS50146"/>
    </source>
</evidence>
<name>A0A098BJA0_9NOCA</name>
<feature type="transmembrane region" description="Helical" evidence="1">
    <location>
        <begin position="96"/>
        <end position="117"/>
    </location>
</feature>
<dbReference type="GO" id="GO:0016301">
    <property type="term" value="F:kinase activity"/>
    <property type="evidence" value="ECO:0007669"/>
    <property type="project" value="UniProtKB-KW"/>
</dbReference>
<keyword evidence="1" id="KW-0472">Membrane</keyword>
<feature type="domain" description="DAGKc" evidence="2">
    <location>
        <begin position="131"/>
        <end position="260"/>
    </location>
</feature>
<feature type="transmembrane region" description="Helical" evidence="1">
    <location>
        <begin position="73"/>
        <end position="90"/>
    </location>
</feature>
<accession>A0A098BJA0</accession>
<proteinExistence type="predicted"/>
<dbReference type="EMBL" id="CCSD01000050">
    <property type="protein sequence ID" value="CDZ88310.1"/>
    <property type="molecule type" value="Genomic_DNA"/>
</dbReference>
<dbReference type="AlphaFoldDB" id="A0A098BJA0"/>
<dbReference type="eggNOG" id="COG1597">
    <property type="taxonomic scope" value="Bacteria"/>
</dbReference>
<dbReference type="InterPro" id="IPR017438">
    <property type="entry name" value="ATP-NAD_kinase_N"/>
</dbReference>
<dbReference type="InterPro" id="IPR001206">
    <property type="entry name" value="Diacylglycerol_kinase_cat_dom"/>
</dbReference>
<dbReference type="PROSITE" id="PS50146">
    <property type="entry name" value="DAGK"/>
    <property type="match status" value="1"/>
</dbReference>
<dbReference type="Gene3D" id="3.40.50.10330">
    <property type="entry name" value="Probable inorganic polyphosphate/atp-NAD kinase, domain 1"/>
    <property type="match status" value="1"/>
</dbReference>
<dbReference type="Pfam" id="PF00781">
    <property type="entry name" value="DAGK_cat"/>
    <property type="match status" value="1"/>
</dbReference>
<keyword evidence="1" id="KW-0812">Transmembrane</keyword>
<evidence type="ECO:0000313" key="4">
    <source>
        <dbReference type="Proteomes" id="UP000042997"/>
    </source>
</evidence>
<sequence>MNPVDAAPGDQVPASRRWWARAAFVAVLCAAVVPVVVAGLRGAVALLVASVAVAAVTVAALYWFLATRGLARALSLGLAVVAPLALPVLFVREGVLWVALVSVALVLLALLCARAALRRGSEQGMPEYPAPPVHRPFLVMNPRSGGGKVVKFDLQRKAEELGAEVALLAGPGPVDVEALARQAVERGADLLGVAGGDGTQALVAAIAAEHGLPFLVISAGTRNHFALDLGLDREDPAAGLDALRDGVELRVDLGRIGGRVFVNNASFGVYADVVQSPEYRDDKTGTALRMMPDLLARDSATRLRARIDGDTTVEGAQAVLVSNDPYATDDLAGLGRRPRLDRGVLGVVAISVAGAGQAVDLLRRTRSRGLVQRAATEVVVDADAPEIPVGVDGEALMLPTPVRCTVEPQALRVRVPRHRPGALVSAPTWDWVRLRDLAFRPQRSSSVSSGLR</sequence>
<dbReference type="Gene3D" id="2.60.200.40">
    <property type="match status" value="1"/>
</dbReference>
<evidence type="ECO:0000313" key="3">
    <source>
        <dbReference type="EMBL" id="CDZ88310.1"/>
    </source>
</evidence>
<dbReference type="OrthoDB" id="3208200at2"/>
<keyword evidence="3" id="KW-0418">Kinase</keyword>
<dbReference type="InterPro" id="IPR016064">
    <property type="entry name" value="NAD/diacylglycerol_kinase_sf"/>
</dbReference>
<protein>
    <submittedName>
        <fullName evidence="3">Putative diacylglycerol kinase, catalytic region</fullName>
    </submittedName>
</protein>
<keyword evidence="1" id="KW-1133">Transmembrane helix</keyword>